<dbReference type="SMART" id="SM00554">
    <property type="entry name" value="FAS1"/>
    <property type="match status" value="1"/>
</dbReference>
<dbReference type="PROSITE" id="PS50213">
    <property type="entry name" value="FAS1"/>
    <property type="match status" value="1"/>
</dbReference>
<dbReference type="SUPFAM" id="SSF82153">
    <property type="entry name" value="FAS1 domain"/>
    <property type="match status" value="1"/>
</dbReference>
<evidence type="ECO:0000256" key="1">
    <source>
        <dbReference type="SAM" id="SignalP"/>
    </source>
</evidence>
<dbReference type="PANTHER" id="PTHR10900:SF77">
    <property type="entry name" value="FI19380P1"/>
    <property type="match status" value="1"/>
</dbReference>
<name>A0A8H3L3J9_9GLOM</name>
<evidence type="ECO:0000313" key="3">
    <source>
        <dbReference type="EMBL" id="GES81173.1"/>
    </source>
</evidence>
<gene>
    <name evidence="3" type="ORF">RCL2_000842800</name>
</gene>
<sequence>MGLKRIAFIFIISLLISITFGQLLVPEFPCRNMNNDERNKFNMQDNDEVSILTGPSTIDDLIPQERDLTIFVDVLRKFADTSDLIANLTVSLTIFAPTNSAFRKLTRKPSQVKDSSEDPTEKLHQFALGHIVPKAYSTLPDGEEIDTLKSKTKIKVTKNKDGTFKLNGKVNIISDLKAANGIIYKIDNVLVGE</sequence>
<dbReference type="AlphaFoldDB" id="A0A8H3L3J9"/>
<proteinExistence type="predicted"/>
<dbReference type="GO" id="GO:0030198">
    <property type="term" value="P:extracellular matrix organization"/>
    <property type="evidence" value="ECO:0007669"/>
    <property type="project" value="TreeGrafter"/>
</dbReference>
<dbReference type="OrthoDB" id="5551751at2759"/>
<dbReference type="GO" id="GO:0050839">
    <property type="term" value="F:cell adhesion molecule binding"/>
    <property type="evidence" value="ECO:0007669"/>
    <property type="project" value="TreeGrafter"/>
</dbReference>
<evidence type="ECO:0000313" key="4">
    <source>
        <dbReference type="Proteomes" id="UP000615446"/>
    </source>
</evidence>
<evidence type="ECO:0000259" key="2">
    <source>
        <dbReference type="PROSITE" id="PS50213"/>
    </source>
</evidence>
<accession>A0A8H3L3J9</accession>
<keyword evidence="1" id="KW-0732">Signal</keyword>
<feature type="domain" description="FAS1" evidence="2">
    <location>
        <begin position="55"/>
        <end position="190"/>
    </location>
</feature>
<organism evidence="3 4">
    <name type="scientific">Rhizophagus clarus</name>
    <dbReference type="NCBI Taxonomy" id="94130"/>
    <lineage>
        <taxon>Eukaryota</taxon>
        <taxon>Fungi</taxon>
        <taxon>Fungi incertae sedis</taxon>
        <taxon>Mucoromycota</taxon>
        <taxon>Glomeromycotina</taxon>
        <taxon>Glomeromycetes</taxon>
        <taxon>Glomerales</taxon>
        <taxon>Glomeraceae</taxon>
        <taxon>Rhizophagus</taxon>
    </lineage>
</organism>
<comment type="caution">
    <text evidence="3">The sequence shown here is derived from an EMBL/GenBank/DDBJ whole genome shotgun (WGS) entry which is preliminary data.</text>
</comment>
<dbReference type="Gene3D" id="2.30.180.10">
    <property type="entry name" value="FAS1 domain"/>
    <property type="match status" value="1"/>
</dbReference>
<dbReference type="PANTHER" id="PTHR10900">
    <property type="entry name" value="PERIOSTIN-RELATED"/>
    <property type="match status" value="1"/>
</dbReference>
<dbReference type="GO" id="GO:0031012">
    <property type="term" value="C:extracellular matrix"/>
    <property type="evidence" value="ECO:0007669"/>
    <property type="project" value="TreeGrafter"/>
</dbReference>
<reference evidence="3" key="1">
    <citation type="submission" date="2019-10" db="EMBL/GenBank/DDBJ databases">
        <title>Conservation and host-specific expression of non-tandemly repeated heterogenous ribosome RNA gene in arbuscular mycorrhizal fungi.</title>
        <authorList>
            <person name="Maeda T."/>
            <person name="Kobayashi Y."/>
            <person name="Nakagawa T."/>
            <person name="Ezawa T."/>
            <person name="Yamaguchi K."/>
            <person name="Bino T."/>
            <person name="Nishimoto Y."/>
            <person name="Shigenobu S."/>
            <person name="Kawaguchi M."/>
        </authorList>
    </citation>
    <scope>NUCLEOTIDE SEQUENCE</scope>
    <source>
        <strain evidence="3">HR1</strain>
    </source>
</reference>
<dbReference type="InterPro" id="IPR036378">
    <property type="entry name" value="FAS1_dom_sf"/>
</dbReference>
<dbReference type="InterPro" id="IPR000782">
    <property type="entry name" value="FAS1_domain"/>
</dbReference>
<dbReference type="GO" id="GO:0005615">
    <property type="term" value="C:extracellular space"/>
    <property type="evidence" value="ECO:0007669"/>
    <property type="project" value="TreeGrafter"/>
</dbReference>
<feature type="chain" id="PRO_5034091003" evidence="1">
    <location>
        <begin position="22"/>
        <end position="193"/>
    </location>
</feature>
<dbReference type="EMBL" id="BLAL01000053">
    <property type="protein sequence ID" value="GES81173.1"/>
    <property type="molecule type" value="Genomic_DNA"/>
</dbReference>
<dbReference type="Proteomes" id="UP000615446">
    <property type="component" value="Unassembled WGS sequence"/>
</dbReference>
<dbReference type="InterPro" id="IPR050904">
    <property type="entry name" value="Adhesion/Biosynth-related"/>
</dbReference>
<feature type="signal peptide" evidence="1">
    <location>
        <begin position="1"/>
        <end position="21"/>
    </location>
</feature>
<protein>
    <submittedName>
        <fullName evidence="3">Fasciclin domain-containing protein</fullName>
    </submittedName>
</protein>
<dbReference type="GO" id="GO:0007155">
    <property type="term" value="P:cell adhesion"/>
    <property type="evidence" value="ECO:0007669"/>
    <property type="project" value="TreeGrafter"/>
</dbReference>
<dbReference type="Pfam" id="PF02469">
    <property type="entry name" value="Fasciclin"/>
    <property type="match status" value="1"/>
</dbReference>